<evidence type="ECO:0000313" key="2">
    <source>
        <dbReference type="EMBL" id="KAF9047234.1"/>
    </source>
</evidence>
<keyword evidence="3" id="KW-1185">Reference proteome</keyword>
<proteinExistence type="predicted"/>
<dbReference type="AlphaFoldDB" id="A0A9P5P8N4"/>
<dbReference type="Proteomes" id="UP000772434">
    <property type="component" value="Unassembled WGS sequence"/>
</dbReference>
<evidence type="ECO:0000313" key="3">
    <source>
        <dbReference type="Proteomes" id="UP000772434"/>
    </source>
</evidence>
<organism evidence="2 3">
    <name type="scientific">Rhodocollybia butyracea</name>
    <dbReference type="NCBI Taxonomy" id="206335"/>
    <lineage>
        <taxon>Eukaryota</taxon>
        <taxon>Fungi</taxon>
        <taxon>Dikarya</taxon>
        <taxon>Basidiomycota</taxon>
        <taxon>Agaricomycotina</taxon>
        <taxon>Agaricomycetes</taxon>
        <taxon>Agaricomycetidae</taxon>
        <taxon>Agaricales</taxon>
        <taxon>Marasmiineae</taxon>
        <taxon>Omphalotaceae</taxon>
        <taxon>Rhodocollybia</taxon>
    </lineage>
</organism>
<reference evidence="2" key="1">
    <citation type="submission" date="2020-11" db="EMBL/GenBank/DDBJ databases">
        <authorList>
            <consortium name="DOE Joint Genome Institute"/>
            <person name="Ahrendt S."/>
            <person name="Riley R."/>
            <person name="Andreopoulos W."/>
            <person name="Labutti K."/>
            <person name="Pangilinan J."/>
            <person name="Ruiz-Duenas F.J."/>
            <person name="Barrasa J.M."/>
            <person name="Sanchez-Garcia M."/>
            <person name="Camarero S."/>
            <person name="Miyauchi S."/>
            <person name="Serrano A."/>
            <person name="Linde D."/>
            <person name="Babiker R."/>
            <person name="Drula E."/>
            <person name="Ayuso-Fernandez I."/>
            <person name="Pacheco R."/>
            <person name="Padilla G."/>
            <person name="Ferreira P."/>
            <person name="Barriuso J."/>
            <person name="Kellner H."/>
            <person name="Castanera R."/>
            <person name="Alfaro M."/>
            <person name="Ramirez L."/>
            <person name="Pisabarro A.G."/>
            <person name="Kuo A."/>
            <person name="Tritt A."/>
            <person name="Lipzen A."/>
            <person name="He G."/>
            <person name="Yan M."/>
            <person name="Ng V."/>
            <person name="Cullen D."/>
            <person name="Martin F."/>
            <person name="Rosso M.-N."/>
            <person name="Henrissat B."/>
            <person name="Hibbett D."/>
            <person name="Martinez A.T."/>
            <person name="Grigoriev I.V."/>
        </authorList>
    </citation>
    <scope>NUCLEOTIDE SEQUENCE</scope>
    <source>
        <strain evidence="2">AH 40177</strain>
    </source>
</reference>
<feature type="region of interest" description="Disordered" evidence="1">
    <location>
        <begin position="1"/>
        <end position="21"/>
    </location>
</feature>
<gene>
    <name evidence="2" type="ORF">BDP27DRAFT_1346191</name>
</gene>
<protein>
    <submittedName>
        <fullName evidence="2">Uncharacterized protein</fullName>
    </submittedName>
</protein>
<evidence type="ECO:0000256" key="1">
    <source>
        <dbReference type="SAM" id="MobiDB-lite"/>
    </source>
</evidence>
<name>A0A9P5P8N4_9AGAR</name>
<dbReference type="OrthoDB" id="3003360at2759"/>
<comment type="caution">
    <text evidence="2">The sequence shown here is derived from an EMBL/GenBank/DDBJ whole genome shotgun (WGS) entry which is preliminary data.</text>
</comment>
<sequence length="285" mass="31056">MSSSNTDLLSNNETTTKVALSSDNAEAEMQVATLVKALKDGAKMDASYEAIFKGVMKNAKSRDALMKAMTDNMKLSQSMAADSPKAVEITSGSDFKASAAEPTGVVKKLTPPFGTKGFSNQVYQVHDTDWILDVYAYRHASSNDVTVVVLHSGSTPASSFFTVFTLWTTPATAHKFHYPIAYDSELGDGKFSYHIEYTHDINMIGPDGKNPIPVELVYNETFISQLRGTGTEPPYLTFSQLPGRIHGMSVFNASFEVGASIYIELVQEKLFFAGDKRTGTIQVSV</sequence>
<dbReference type="EMBL" id="JADNRY010000495">
    <property type="protein sequence ID" value="KAF9047234.1"/>
    <property type="molecule type" value="Genomic_DNA"/>
</dbReference>
<accession>A0A9P5P8N4</accession>